<dbReference type="Proteomes" id="UP000288805">
    <property type="component" value="Unassembled WGS sequence"/>
</dbReference>
<accession>A0A438D8M4</accession>
<dbReference type="AlphaFoldDB" id="A0A438D8M4"/>
<organism evidence="1 2">
    <name type="scientific">Vitis vinifera</name>
    <name type="common">Grape</name>
    <dbReference type="NCBI Taxonomy" id="29760"/>
    <lineage>
        <taxon>Eukaryota</taxon>
        <taxon>Viridiplantae</taxon>
        <taxon>Streptophyta</taxon>
        <taxon>Embryophyta</taxon>
        <taxon>Tracheophyta</taxon>
        <taxon>Spermatophyta</taxon>
        <taxon>Magnoliopsida</taxon>
        <taxon>eudicotyledons</taxon>
        <taxon>Gunneridae</taxon>
        <taxon>Pentapetalae</taxon>
        <taxon>rosids</taxon>
        <taxon>Vitales</taxon>
        <taxon>Vitaceae</taxon>
        <taxon>Viteae</taxon>
        <taxon>Vitis</taxon>
    </lineage>
</organism>
<protein>
    <submittedName>
        <fullName evidence="1">Uncharacterized protein</fullName>
    </submittedName>
</protein>
<gene>
    <name evidence="1" type="ORF">CK203_099478</name>
</gene>
<proteinExistence type="predicted"/>
<reference evidence="1 2" key="1">
    <citation type="journal article" date="2018" name="PLoS Genet.">
        <title>Population sequencing reveals clonal diversity and ancestral inbreeding in the grapevine cultivar Chardonnay.</title>
        <authorList>
            <person name="Roach M.J."/>
            <person name="Johnson D.L."/>
            <person name="Bohlmann J."/>
            <person name="van Vuuren H.J."/>
            <person name="Jones S.J."/>
            <person name="Pretorius I.S."/>
            <person name="Schmidt S.A."/>
            <person name="Borneman A.R."/>
        </authorList>
    </citation>
    <scope>NUCLEOTIDE SEQUENCE [LARGE SCALE GENOMIC DNA]</scope>
    <source>
        <strain evidence="2">cv. Chardonnay</strain>
        <tissue evidence="1">Leaf</tissue>
    </source>
</reference>
<evidence type="ECO:0000313" key="1">
    <source>
        <dbReference type="EMBL" id="RVW31805.1"/>
    </source>
</evidence>
<sequence>MGGKIISFSDYSPFSLQSATFNRSQTEISPLLLLLRFLIDQLRVFDRLRILDPVMVKIPHVELDLYKALPTTLAASVSISSA</sequence>
<name>A0A438D8M4_VITVI</name>
<dbReference type="EMBL" id="QGNW01001740">
    <property type="protein sequence ID" value="RVW31805.1"/>
    <property type="molecule type" value="Genomic_DNA"/>
</dbReference>
<comment type="caution">
    <text evidence="1">The sequence shown here is derived from an EMBL/GenBank/DDBJ whole genome shotgun (WGS) entry which is preliminary data.</text>
</comment>
<evidence type="ECO:0000313" key="2">
    <source>
        <dbReference type="Proteomes" id="UP000288805"/>
    </source>
</evidence>